<dbReference type="InterPro" id="IPR011009">
    <property type="entry name" value="Kinase-like_dom_sf"/>
</dbReference>
<dbReference type="GO" id="GO:0005524">
    <property type="term" value="F:ATP binding"/>
    <property type="evidence" value="ECO:0007669"/>
    <property type="project" value="UniProtKB-UniRule"/>
</dbReference>
<evidence type="ECO:0000256" key="7">
    <source>
        <dbReference type="ARBA" id="ARBA00048679"/>
    </source>
</evidence>
<dbReference type="PROSITE" id="PS00107">
    <property type="entry name" value="PROTEIN_KINASE_ATP"/>
    <property type="match status" value="1"/>
</dbReference>
<dbReference type="PROSITE" id="PS50011">
    <property type="entry name" value="PROTEIN_KINASE_DOM"/>
    <property type="match status" value="1"/>
</dbReference>
<evidence type="ECO:0000256" key="4">
    <source>
        <dbReference type="ARBA" id="ARBA00022777"/>
    </source>
</evidence>
<keyword evidence="3 8" id="KW-0547">Nucleotide-binding</keyword>
<sequence length="122" mass="14244">MSLLHCLPMTRVDLMAVYIVACCVIHSICILREDEILVITIPEPNEENNGNIPREIRCYVWPLDDFELGYKLGRGKFGRVFLAREKRTGYLVAMKTLLKREIVKEHVETQTLREIEIQSRLK</sequence>
<organism evidence="11 12">
    <name type="scientific">Henosepilachna vigintioctopunctata</name>
    <dbReference type="NCBI Taxonomy" id="420089"/>
    <lineage>
        <taxon>Eukaryota</taxon>
        <taxon>Metazoa</taxon>
        <taxon>Ecdysozoa</taxon>
        <taxon>Arthropoda</taxon>
        <taxon>Hexapoda</taxon>
        <taxon>Insecta</taxon>
        <taxon>Pterygota</taxon>
        <taxon>Neoptera</taxon>
        <taxon>Endopterygota</taxon>
        <taxon>Coleoptera</taxon>
        <taxon>Polyphaga</taxon>
        <taxon>Cucujiformia</taxon>
        <taxon>Coccinelloidea</taxon>
        <taxon>Coccinellidae</taxon>
        <taxon>Epilachninae</taxon>
        <taxon>Epilachnini</taxon>
        <taxon>Henosepilachna</taxon>
    </lineage>
</organism>
<evidence type="ECO:0000256" key="9">
    <source>
        <dbReference type="PROSITE-ProRule" id="PRU10141"/>
    </source>
</evidence>
<comment type="catalytic activity">
    <reaction evidence="6">
        <text>L-threonyl-[protein] + ATP = O-phospho-L-threonyl-[protein] + ADP + H(+)</text>
        <dbReference type="Rhea" id="RHEA:46608"/>
        <dbReference type="Rhea" id="RHEA-COMP:11060"/>
        <dbReference type="Rhea" id="RHEA-COMP:11605"/>
        <dbReference type="ChEBI" id="CHEBI:15378"/>
        <dbReference type="ChEBI" id="CHEBI:30013"/>
        <dbReference type="ChEBI" id="CHEBI:30616"/>
        <dbReference type="ChEBI" id="CHEBI:61977"/>
        <dbReference type="ChEBI" id="CHEBI:456216"/>
        <dbReference type="EC" id="2.7.11.1"/>
    </reaction>
</comment>
<accession>A0AAW1USQ0</accession>
<feature type="binding site" evidence="8 9">
    <location>
        <position position="95"/>
    </location>
    <ligand>
        <name>ATP</name>
        <dbReference type="ChEBI" id="CHEBI:30616"/>
    </ligand>
</feature>
<keyword evidence="5 8" id="KW-0067">ATP-binding</keyword>
<keyword evidence="1" id="KW-0723">Serine/threonine-protein kinase</keyword>
<evidence type="ECO:0000259" key="10">
    <source>
        <dbReference type="PROSITE" id="PS50011"/>
    </source>
</evidence>
<dbReference type="SUPFAM" id="SSF56112">
    <property type="entry name" value="Protein kinase-like (PK-like)"/>
    <property type="match status" value="1"/>
</dbReference>
<evidence type="ECO:0000256" key="1">
    <source>
        <dbReference type="ARBA" id="ARBA00022527"/>
    </source>
</evidence>
<dbReference type="Pfam" id="PF00069">
    <property type="entry name" value="Pkinase"/>
    <property type="match status" value="1"/>
</dbReference>
<feature type="domain" description="Protein kinase" evidence="10">
    <location>
        <begin position="66"/>
        <end position="122"/>
    </location>
</feature>
<comment type="catalytic activity">
    <reaction evidence="7">
        <text>L-seryl-[protein] + ATP = O-phospho-L-seryl-[protein] + ADP + H(+)</text>
        <dbReference type="Rhea" id="RHEA:17989"/>
        <dbReference type="Rhea" id="RHEA-COMP:9863"/>
        <dbReference type="Rhea" id="RHEA-COMP:11604"/>
        <dbReference type="ChEBI" id="CHEBI:15378"/>
        <dbReference type="ChEBI" id="CHEBI:29999"/>
        <dbReference type="ChEBI" id="CHEBI:30616"/>
        <dbReference type="ChEBI" id="CHEBI:83421"/>
        <dbReference type="ChEBI" id="CHEBI:456216"/>
        <dbReference type="EC" id="2.7.11.1"/>
    </reaction>
</comment>
<reference evidence="11 12" key="1">
    <citation type="submission" date="2023-03" db="EMBL/GenBank/DDBJ databases">
        <title>Genome insight into feeding habits of ladybird beetles.</title>
        <authorList>
            <person name="Li H.-S."/>
            <person name="Huang Y.-H."/>
            <person name="Pang H."/>
        </authorList>
    </citation>
    <scope>NUCLEOTIDE SEQUENCE [LARGE SCALE GENOMIC DNA]</scope>
    <source>
        <strain evidence="11">SYSU_2023b</strain>
        <tissue evidence="11">Whole body</tissue>
    </source>
</reference>
<dbReference type="InterPro" id="IPR000719">
    <property type="entry name" value="Prot_kinase_dom"/>
</dbReference>
<evidence type="ECO:0000256" key="8">
    <source>
        <dbReference type="PIRSR" id="PIRSR630616-2"/>
    </source>
</evidence>
<dbReference type="AlphaFoldDB" id="A0AAW1USQ0"/>
<keyword evidence="12" id="KW-1185">Reference proteome</keyword>
<evidence type="ECO:0000256" key="5">
    <source>
        <dbReference type="ARBA" id="ARBA00022840"/>
    </source>
</evidence>
<dbReference type="InterPro" id="IPR030616">
    <property type="entry name" value="Aur-like"/>
</dbReference>
<evidence type="ECO:0000256" key="2">
    <source>
        <dbReference type="ARBA" id="ARBA00022679"/>
    </source>
</evidence>
<evidence type="ECO:0000256" key="3">
    <source>
        <dbReference type="ARBA" id="ARBA00022741"/>
    </source>
</evidence>
<feature type="binding site" evidence="8">
    <location>
        <position position="76"/>
    </location>
    <ligand>
        <name>ATP</name>
        <dbReference type="ChEBI" id="CHEBI:30616"/>
    </ligand>
</feature>
<dbReference type="InterPro" id="IPR017441">
    <property type="entry name" value="Protein_kinase_ATP_BS"/>
</dbReference>
<dbReference type="Proteomes" id="UP001431783">
    <property type="component" value="Unassembled WGS sequence"/>
</dbReference>
<proteinExistence type="predicted"/>
<keyword evidence="2" id="KW-0808">Transferase</keyword>
<keyword evidence="4" id="KW-0418">Kinase</keyword>
<protein>
    <recommendedName>
        <fullName evidence="10">Protein kinase domain-containing protein</fullName>
    </recommendedName>
</protein>
<dbReference type="EMBL" id="JARQZJ010000099">
    <property type="protein sequence ID" value="KAK9886174.1"/>
    <property type="molecule type" value="Genomic_DNA"/>
</dbReference>
<comment type="caution">
    <text evidence="11">The sequence shown here is derived from an EMBL/GenBank/DDBJ whole genome shotgun (WGS) entry which is preliminary data.</text>
</comment>
<gene>
    <name evidence="11" type="ORF">WA026_015685</name>
</gene>
<dbReference type="GO" id="GO:0004674">
    <property type="term" value="F:protein serine/threonine kinase activity"/>
    <property type="evidence" value="ECO:0007669"/>
    <property type="project" value="UniProtKB-KW"/>
</dbReference>
<evidence type="ECO:0000313" key="11">
    <source>
        <dbReference type="EMBL" id="KAK9886174.1"/>
    </source>
</evidence>
<evidence type="ECO:0000256" key="6">
    <source>
        <dbReference type="ARBA" id="ARBA00047899"/>
    </source>
</evidence>
<dbReference type="PANTHER" id="PTHR24350">
    <property type="entry name" value="SERINE/THREONINE-PROTEIN KINASE IAL-RELATED"/>
    <property type="match status" value="1"/>
</dbReference>
<dbReference type="FunFam" id="3.30.200.20:FF:000042">
    <property type="entry name" value="Aurora kinase A"/>
    <property type="match status" value="1"/>
</dbReference>
<dbReference type="Gene3D" id="3.30.200.20">
    <property type="entry name" value="Phosphorylase Kinase, domain 1"/>
    <property type="match status" value="1"/>
</dbReference>
<evidence type="ECO:0000313" key="12">
    <source>
        <dbReference type="Proteomes" id="UP001431783"/>
    </source>
</evidence>
<name>A0AAW1USQ0_9CUCU</name>